<dbReference type="Proteomes" id="UP000326924">
    <property type="component" value="Unassembled WGS sequence"/>
</dbReference>
<protein>
    <submittedName>
        <fullName evidence="2">Uncharacterized protein</fullName>
    </submittedName>
</protein>
<evidence type="ECO:0000313" key="2">
    <source>
        <dbReference type="EMBL" id="KAA8897378.1"/>
    </source>
</evidence>
<proteinExistence type="predicted"/>
<feature type="compositionally biased region" description="Polar residues" evidence="1">
    <location>
        <begin position="38"/>
        <end position="47"/>
    </location>
</feature>
<organism evidence="2 3">
    <name type="scientific">Sphaerosporella brunnea</name>
    <dbReference type="NCBI Taxonomy" id="1250544"/>
    <lineage>
        <taxon>Eukaryota</taxon>
        <taxon>Fungi</taxon>
        <taxon>Dikarya</taxon>
        <taxon>Ascomycota</taxon>
        <taxon>Pezizomycotina</taxon>
        <taxon>Pezizomycetes</taxon>
        <taxon>Pezizales</taxon>
        <taxon>Pyronemataceae</taxon>
        <taxon>Sphaerosporella</taxon>
    </lineage>
</organism>
<accession>A0A5J5ELU7</accession>
<keyword evidence="3" id="KW-1185">Reference proteome</keyword>
<name>A0A5J5ELU7_9PEZI</name>
<feature type="compositionally biased region" description="Low complexity" evidence="1">
    <location>
        <begin position="61"/>
        <end position="78"/>
    </location>
</feature>
<feature type="region of interest" description="Disordered" evidence="1">
    <location>
        <begin position="1"/>
        <end position="21"/>
    </location>
</feature>
<gene>
    <name evidence="2" type="ORF">FN846DRAFT_893090</name>
</gene>
<dbReference type="AlphaFoldDB" id="A0A5J5ELU7"/>
<dbReference type="InParanoid" id="A0A5J5ELU7"/>
<evidence type="ECO:0000256" key="1">
    <source>
        <dbReference type="SAM" id="MobiDB-lite"/>
    </source>
</evidence>
<comment type="caution">
    <text evidence="2">The sequence shown here is derived from an EMBL/GenBank/DDBJ whole genome shotgun (WGS) entry which is preliminary data.</text>
</comment>
<evidence type="ECO:0000313" key="3">
    <source>
        <dbReference type="Proteomes" id="UP000326924"/>
    </source>
</evidence>
<dbReference type="EMBL" id="VXIS01000200">
    <property type="protein sequence ID" value="KAA8897378.1"/>
    <property type="molecule type" value="Genomic_DNA"/>
</dbReference>
<sequence length="142" mass="14870">MIWESEREHNGPAGGSSRACITGDILGRPMTDECWTRIMTTTANSPTRAGPPPADSINTISPLSPTPTTAGASSATTNADAAVADRMTVTADTIDRMEDTLNALATTVGNAGGANKPVVLGELPETNHLSKQQLSYVQRFQT</sequence>
<feature type="region of interest" description="Disordered" evidence="1">
    <location>
        <begin position="38"/>
        <end position="78"/>
    </location>
</feature>
<feature type="compositionally biased region" description="Basic and acidic residues" evidence="1">
    <location>
        <begin position="1"/>
        <end position="10"/>
    </location>
</feature>
<reference evidence="2 3" key="1">
    <citation type="submission" date="2019-09" db="EMBL/GenBank/DDBJ databases">
        <title>Draft genome of the ectomycorrhizal ascomycete Sphaerosporella brunnea.</title>
        <authorList>
            <consortium name="DOE Joint Genome Institute"/>
            <person name="Benucci G.M."/>
            <person name="Marozzi G."/>
            <person name="Antonielli L."/>
            <person name="Sanchez S."/>
            <person name="Marco P."/>
            <person name="Wang X."/>
            <person name="Falini L.B."/>
            <person name="Barry K."/>
            <person name="Haridas S."/>
            <person name="Lipzen A."/>
            <person name="Labutti K."/>
            <person name="Grigoriev I.V."/>
            <person name="Murat C."/>
            <person name="Martin F."/>
            <person name="Albertini E."/>
            <person name="Donnini D."/>
            <person name="Bonito G."/>
        </authorList>
    </citation>
    <scope>NUCLEOTIDE SEQUENCE [LARGE SCALE GENOMIC DNA]</scope>
    <source>
        <strain evidence="2 3">Sb_GMNB300</strain>
    </source>
</reference>